<dbReference type="PATRIC" id="fig|1283301.3.peg.5747"/>
<gene>
    <name evidence="2" type="ORF">STAFG_5781</name>
</gene>
<dbReference type="SUPFAM" id="SSF81296">
    <property type="entry name" value="E set domains"/>
    <property type="match status" value="1"/>
</dbReference>
<sequence length="279" mass="30573">MSASTAIGMVSASLRNLLVGEMRLNPPVDVTILAPDEQGSGRRINLFLYKVRENPFLRNQDWTLQSGPPDRLADAPLSLNLFYLLTPHAPNDDVSGNTAAHQILGDAMRVLHENPVVPRDHLDAGLVDARERLQIAAGTLESEELTGMWTTFSQPFRLSVPYQVSTVQLSRVPEAERPLPKRVRRIGVSGFEAPFQPPTVTDMTPAQGPAGTVLTFTGSALTGRRADVRVGDVSVSDGLTLTGDTFNAPLADDLRPGFYEVRVDISRLFRRTFLFEVTP</sequence>
<evidence type="ECO:0000313" key="3">
    <source>
        <dbReference type="Proteomes" id="UP000015001"/>
    </source>
</evidence>
<evidence type="ECO:0000259" key="1">
    <source>
        <dbReference type="Pfam" id="PF14065"/>
    </source>
</evidence>
<dbReference type="InterPro" id="IPR014756">
    <property type="entry name" value="Ig_E-set"/>
</dbReference>
<name>S4NFI6_9ACTN</name>
<dbReference type="HOGENOM" id="CLU_1008103_0_0_11"/>
<dbReference type="GO" id="GO:0005975">
    <property type="term" value="P:carbohydrate metabolic process"/>
    <property type="evidence" value="ECO:0007669"/>
    <property type="project" value="UniProtKB-ARBA"/>
</dbReference>
<organism evidence="2 3">
    <name type="scientific">Streptomyces afghaniensis 772</name>
    <dbReference type="NCBI Taxonomy" id="1283301"/>
    <lineage>
        <taxon>Bacteria</taxon>
        <taxon>Bacillati</taxon>
        <taxon>Actinomycetota</taxon>
        <taxon>Actinomycetes</taxon>
        <taxon>Kitasatosporales</taxon>
        <taxon>Streptomycetaceae</taxon>
        <taxon>Streptomyces</taxon>
    </lineage>
</organism>
<dbReference type="RefSeq" id="WP_020274655.1">
    <property type="nucleotide sequence ID" value="NZ_KE354281.1"/>
</dbReference>
<protein>
    <recommendedName>
        <fullName evidence="1">Pvc16 N-terminal domain-containing protein</fullName>
    </recommendedName>
</protein>
<reference evidence="2 3" key="1">
    <citation type="submission" date="2013-02" db="EMBL/GenBank/DDBJ databases">
        <title>Draft Genome Sequence of Streptomyces afghaniensis, Which Produces Compounds of the Julimycin B-Complex.</title>
        <authorList>
            <person name="Gruening B.A."/>
            <person name="Praeg A."/>
            <person name="Erxleben A."/>
            <person name="Guenther S."/>
            <person name="Fiedler H.-P."/>
            <person name="Goodfellow M."/>
            <person name="Mueller M."/>
        </authorList>
    </citation>
    <scope>NUCLEOTIDE SEQUENCE [LARGE SCALE GENOMIC DNA]</scope>
    <source>
        <strain evidence="2 3">772</strain>
    </source>
</reference>
<evidence type="ECO:0000313" key="2">
    <source>
        <dbReference type="EMBL" id="EPJ37174.1"/>
    </source>
</evidence>
<comment type="caution">
    <text evidence="2">The sequence shown here is derived from an EMBL/GenBank/DDBJ whole genome shotgun (WGS) entry which is preliminary data.</text>
</comment>
<dbReference type="Proteomes" id="UP000015001">
    <property type="component" value="Unassembled WGS sequence"/>
</dbReference>
<dbReference type="Pfam" id="PF14065">
    <property type="entry name" value="Pvc16_N"/>
    <property type="match status" value="1"/>
</dbReference>
<accession>S4NFI6</accession>
<keyword evidence="3" id="KW-1185">Reference proteome</keyword>
<dbReference type="OrthoDB" id="527247at2"/>
<dbReference type="InterPro" id="IPR025351">
    <property type="entry name" value="Pvc16_N"/>
</dbReference>
<dbReference type="AlphaFoldDB" id="S4NFI6"/>
<proteinExistence type="predicted"/>
<feature type="domain" description="Pvc16 N-terminal" evidence="1">
    <location>
        <begin position="10"/>
        <end position="180"/>
    </location>
</feature>
<dbReference type="InterPro" id="IPR013783">
    <property type="entry name" value="Ig-like_fold"/>
</dbReference>
<dbReference type="Gene3D" id="2.60.40.10">
    <property type="entry name" value="Immunoglobulins"/>
    <property type="match status" value="1"/>
</dbReference>
<dbReference type="EMBL" id="AOPY01001519">
    <property type="protein sequence ID" value="EPJ37174.1"/>
    <property type="molecule type" value="Genomic_DNA"/>
</dbReference>